<evidence type="ECO:0000256" key="2">
    <source>
        <dbReference type="ARBA" id="ARBA00022475"/>
    </source>
</evidence>
<keyword evidence="5 8" id="KW-0812">Transmembrane</keyword>
<feature type="domain" description="Glycosyltransferase RgtA/B/C/D-like" evidence="9">
    <location>
        <begin position="103"/>
        <end position="194"/>
    </location>
</feature>
<evidence type="ECO:0000256" key="6">
    <source>
        <dbReference type="ARBA" id="ARBA00022989"/>
    </source>
</evidence>
<evidence type="ECO:0000256" key="1">
    <source>
        <dbReference type="ARBA" id="ARBA00004651"/>
    </source>
</evidence>
<feature type="transmembrane region" description="Helical" evidence="8">
    <location>
        <begin position="152"/>
        <end position="169"/>
    </location>
</feature>
<comment type="caution">
    <text evidence="10">The sequence shown here is derived from an EMBL/GenBank/DDBJ whole genome shotgun (WGS) entry which is preliminary data.</text>
</comment>
<evidence type="ECO:0000313" key="10">
    <source>
        <dbReference type="EMBL" id="MBD2545222.1"/>
    </source>
</evidence>
<dbReference type="EMBL" id="JACJSK010000020">
    <property type="protein sequence ID" value="MBD2545222.1"/>
    <property type="molecule type" value="Genomic_DNA"/>
</dbReference>
<feature type="transmembrane region" description="Helical" evidence="8">
    <location>
        <begin position="12"/>
        <end position="33"/>
    </location>
</feature>
<evidence type="ECO:0000256" key="8">
    <source>
        <dbReference type="SAM" id="Phobius"/>
    </source>
</evidence>
<dbReference type="PANTHER" id="PTHR33908">
    <property type="entry name" value="MANNOSYLTRANSFERASE YKCB-RELATED"/>
    <property type="match status" value="1"/>
</dbReference>
<name>A0ABR8EI60_9CYAN</name>
<protein>
    <submittedName>
        <fullName evidence="10">Glycosyltransferase family 39 protein</fullName>
    </submittedName>
</protein>
<feature type="transmembrane region" description="Helical" evidence="8">
    <location>
        <begin position="243"/>
        <end position="266"/>
    </location>
</feature>
<feature type="transmembrane region" description="Helical" evidence="8">
    <location>
        <begin position="175"/>
        <end position="194"/>
    </location>
</feature>
<evidence type="ECO:0000256" key="3">
    <source>
        <dbReference type="ARBA" id="ARBA00022676"/>
    </source>
</evidence>
<feature type="transmembrane region" description="Helical" evidence="8">
    <location>
        <begin position="433"/>
        <end position="456"/>
    </location>
</feature>
<feature type="transmembrane region" description="Helical" evidence="8">
    <location>
        <begin position="399"/>
        <end position="421"/>
    </location>
</feature>
<feature type="transmembrane region" description="Helical" evidence="8">
    <location>
        <begin position="286"/>
        <end position="305"/>
    </location>
</feature>
<evidence type="ECO:0000313" key="11">
    <source>
        <dbReference type="Proteomes" id="UP000641954"/>
    </source>
</evidence>
<dbReference type="InterPro" id="IPR050297">
    <property type="entry name" value="LipidA_mod_glycosyltrf_83"/>
</dbReference>
<feature type="transmembrane region" description="Helical" evidence="8">
    <location>
        <begin position="476"/>
        <end position="498"/>
    </location>
</feature>
<comment type="subcellular location">
    <subcellularLocation>
        <location evidence="1">Cell membrane</location>
        <topology evidence="1">Multi-pass membrane protein</topology>
    </subcellularLocation>
</comment>
<keyword evidence="7 8" id="KW-0472">Membrane</keyword>
<feature type="transmembrane region" description="Helical" evidence="8">
    <location>
        <begin position="356"/>
        <end position="374"/>
    </location>
</feature>
<accession>A0ABR8EI60</accession>
<keyword evidence="3" id="KW-0328">Glycosyltransferase</keyword>
<dbReference type="InterPro" id="IPR038731">
    <property type="entry name" value="RgtA/B/C-like"/>
</dbReference>
<evidence type="ECO:0000256" key="4">
    <source>
        <dbReference type="ARBA" id="ARBA00022679"/>
    </source>
</evidence>
<proteinExistence type="predicted"/>
<reference evidence="10 11" key="1">
    <citation type="journal article" date="2020" name="ISME J.">
        <title>Comparative genomics reveals insights into cyanobacterial evolution and habitat adaptation.</title>
        <authorList>
            <person name="Chen M.Y."/>
            <person name="Teng W.K."/>
            <person name="Zhao L."/>
            <person name="Hu C.X."/>
            <person name="Zhou Y.K."/>
            <person name="Han B.P."/>
            <person name="Song L.R."/>
            <person name="Shu W.S."/>
        </authorList>
    </citation>
    <scope>NUCLEOTIDE SEQUENCE [LARGE SCALE GENOMIC DNA]</scope>
    <source>
        <strain evidence="10 11">FACHB-1370</strain>
    </source>
</reference>
<keyword evidence="4" id="KW-0808">Transferase</keyword>
<evidence type="ECO:0000256" key="7">
    <source>
        <dbReference type="ARBA" id="ARBA00023136"/>
    </source>
</evidence>
<organism evidence="10 11">
    <name type="scientific">Planktothricoides raciborskii FACHB-1370</name>
    <dbReference type="NCBI Taxonomy" id="2949576"/>
    <lineage>
        <taxon>Bacteria</taxon>
        <taxon>Bacillati</taxon>
        <taxon>Cyanobacteriota</taxon>
        <taxon>Cyanophyceae</taxon>
        <taxon>Oscillatoriophycideae</taxon>
        <taxon>Oscillatoriales</taxon>
        <taxon>Oscillatoriaceae</taxon>
        <taxon>Planktothricoides</taxon>
    </lineage>
</organism>
<evidence type="ECO:0000256" key="5">
    <source>
        <dbReference type="ARBA" id="ARBA00022692"/>
    </source>
</evidence>
<feature type="transmembrane region" description="Helical" evidence="8">
    <location>
        <begin position="123"/>
        <end position="143"/>
    </location>
</feature>
<dbReference type="Pfam" id="PF13231">
    <property type="entry name" value="PMT_2"/>
    <property type="match status" value="1"/>
</dbReference>
<sequence length="638" mass="71075">MVGKLCPLKFCTFGAFAIAVRSAIAIGIFFRIICLGRREFWYDEVLSLLLSNGQKIAYQTPGDLPVKLADYSALLSLPRTSGVSDFLTNLVNLLKGIAGGEPHPPLFYLSQHFWLYLFGNSEAGMRSLGVVLSIAAIAAAYFLGKLLLGHRGGLLLAALLAINPFYLFHSLNLRMYGPLVLWVTLTTLSLLQLIRLEINAPEINSPEINSPEINSPEINSPEINSPEINSPEINALEINSSKLLWTLLLIGSVTAGCLTFYLFAYWMITLGVVVLFLDRQHWWQHGLRLIAGVLLTIPWALWGTLQQLRNADFGRFNASNGFFASMLQHLQDLASTLGIHLLIGDWATSLPNSMQAIAGFLVMGLLTAGIIYGWQNPHKPGFLKKPGFSESFIKSPRRLLILGFLLSLFPLLIALAVDIITGKFTLGFGWGRSMIFILPGCLLLLTILIMQLIRVSNKISASTPESPQPRPLNPRWPQIFAVILLLLYLGINVGDFTLRPRWMFHQIADILQGEPNSPTLIAMNSKAWGHVMRLAYYIPANLPVMLLAEPAPELAISLEKSLEKSQEKTSSQYQRIIWIDSHTPIWSNPTTETEKEAITKVLESQFQLEKTWQVSGTMNSDEFTLKLYHLSAQLIIDN</sequence>
<gene>
    <name evidence="10" type="ORF">H6G72_15555</name>
</gene>
<keyword evidence="6 8" id="KW-1133">Transmembrane helix</keyword>
<dbReference type="PANTHER" id="PTHR33908:SF11">
    <property type="entry name" value="MEMBRANE PROTEIN"/>
    <property type="match status" value="1"/>
</dbReference>
<evidence type="ECO:0000259" key="9">
    <source>
        <dbReference type="Pfam" id="PF13231"/>
    </source>
</evidence>
<keyword evidence="11" id="KW-1185">Reference proteome</keyword>
<dbReference type="Proteomes" id="UP000641954">
    <property type="component" value="Unassembled WGS sequence"/>
</dbReference>
<keyword evidence="2" id="KW-1003">Cell membrane</keyword>